<dbReference type="InterPro" id="IPR036390">
    <property type="entry name" value="WH_DNA-bd_sf"/>
</dbReference>
<accession>A0ABX9ASE7</accession>
<reference evidence="5 6" key="1">
    <citation type="submission" date="2021-08" db="EMBL/GenBank/DDBJ databases">
        <title>Culture and genomic analysis of Symbiopectobacterium purcellii sp. nov. gen. nov., isolated from the leafhopper Empoasca decipiens.</title>
        <authorList>
            <person name="Nadal-Jimenez P."/>
            <person name="Siozios S."/>
            <person name="Halliday N."/>
            <person name="Camara M."/>
            <person name="Hurst G.D.D."/>
        </authorList>
    </citation>
    <scope>NUCLEOTIDE SEQUENCE [LARGE SCALE GENOMIC DNA]</scope>
    <source>
        <strain evidence="5 6">SyEd1</strain>
    </source>
</reference>
<organism evidence="5 6">
    <name type="scientific">Symbiopectobacterium purcellii</name>
    <dbReference type="NCBI Taxonomy" id="2871826"/>
    <lineage>
        <taxon>Bacteria</taxon>
        <taxon>Pseudomonadati</taxon>
        <taxon>Pseudomonadota</taxon>
        <taxon>Gammaproteobacteria</taxon>
        <taxon>Enterobacterales</taxon>
        <taxon>Enterobacteriaceae</taxon>
    </lineage>
</organism>
<gene>
    <name evidence="5" type="ORF">K6K13_07980</name>
</gene>
<dbReference type="InterPro" id="IPR051081">
    <property type="entry name" value="HTH_MetalResp_TranReg"/>
</dbReference>
<dbReference type="PANTHER" id="PTHR33154">
    <property type="entry name" value="TRANSCRIPTIONAL REGULATOR, ARSR FAMILY"/>
    <property type="match status" value="1"/>
</dbReference>
<dbReference type="InterPro" id="IPR011991">
    <property type="entry name" value="ArsR-like_HTH"/>
</dbReference>
<dbReference type="Gene3D" id="1.10.10.10">
    <property type="entry name" value="Winged helix-like DNA-binding domain superfamily/Winged helix DNA-binding domain"/>
    <property type="match status" value="1"/>
</dbReference>
<evidence type="ECO:0000256" key="1">
    <source>
        <dbReference type="ARBA" id="ARBA00023015"/>
    </source>
</evidence>
<dbReference type="PANTHER" id="PTHR33154:SF28">
    <property type="entry name" value="HTH-TYPE TRANSCRIPTIONAL REGULATOR YGAV-RELATED"/>
    <property type="match status" value="1"/>
</dbReference>
<evidence type="ECO:0000313" key="5">
    <source>
        <dbReference type="EMBL" id="QZN97276.1"/>
    </source>
</evidence>
<sequence length="100" mass="11027">MPDTVSELQRRAHDAALLLKAMANANRLLILCMLVERQQVSAGVLGQACGLSPSATSQHLARMRSEGLVIAQREGTTIYYAIANRDLERIIMTLKDIYCP</sequence>
<dbReference type="RefSeq" id="WP_222160308.1">
    <property type="nucleotide sequence ID" value="NZ_CP081864.1"/>
</dbReference>
<dbReference type="InterPro" id="IPR001845">
    <property type="entry name" value="HTH_ArsR_DNA-bd_dom"/>
</dbReference>
<proteinExistence type="predicted"/>
<protein>
    <submittedName>
        <fullName evidence="5">Metalloregulator ArsR/SmtB family transcription factor</fullName>
    </submittedName>
</protein>
<evidence type="ECO:0000259" key="4">
    <source>
        <dbReference type="PROSITE" id="PS50987"/>
    </source>
</evidence>
<feature type="domain" description="HTH arsR-type" evidence="4">
    <location>
        <begin position="8"/>
        <end position="100"/>
    </location>
</feature>
<dbReference type="SMART" id="SM00418">
    <property type="entry name" value="HTH_ARSR"/>
    <property type="match status" value="1"/>
</dbReference>
<keyword evidence="2" id="KW-0238">DNA-binding</keyword>
<dbReference type="CDD" id="cd00090">
    <property type="entry name" value="HTH_ARSR"/>
    <property type="match status" value="1"/>
</dbReference>
<dbReference type="EMBL" id="CP081864">
    <property type="protein sequence ID" value="QZN97276.1"/>
    <property type="molecule type" value="Genomic_DNA"/>
</dbReference>
<dbReference type="SUPFAM" id="SSF46785">
    <property type="entry name" value="Winged helix' DNA-binding domain"/>
    <property type="match status" value="1"/>
</dbReference>
<keyword evidence="6" id="KW-1185">Reference proteome</keyword>
<name>A0ABX9ASE7_9ENTR</name>
<dbReference type="PROSITE" id="PS50987">
    <property type="entry name" value="HTH_ARSR_2"/>
    <property type="match status" value="1"/>
</dbReference>
<evidence type="ECO:0000256" key="3">
    <source>
        <dbReference type="ARBA" id="ARBA00023163"/>
    </source>
</evidence>
<evidence type="ECO:0000313" key="6">
    <source>
        <dbReference type="Proteomes" id="UP000825886"/>
    </source>
</evidence>
<dbReference type="InterPro" id="IPR036388">
    <property type="entry name" value="WH-like_DNA-bd_sf"/>
</dbReference>
<dbReference type="Pfam" id="PF01022">
    <property type="entry name" value="HTH_5"/>
    <property type="match status" value="1"/>
</dbReference>
<keyword evidence="3" id="KW-0804">Transcription</keyword>
<dbReference type="PRINTS" id="PR00778">
    <property type="entry name" value="HTHARSR"/>
</dbReference>
<dbReference type="Proteomes" id="UP000825886">
    <property type="component" value="Chromosome"/>
</dbReference>
<dbReference type="NCBIfam" id="NF033788">
    <property type="entry name" value="HTH_metalloreg"/>
    <property type="match status" value="1"/>
</dbReference>
<keyword evidence="1" id="KW-0805">Transcription regulation</keyword>
<evidence type="ECO:0000256" key="2">
    <source>
        <dbReference type="ARBA" id="ARBA00023125"/>
    </source>
</evidence>